<name>A0A1H0T6G9_9PSED</name>
<evidence type="ECO:0000313" key="2">
    <source>
        <dbReference type="EMBL" id="SDP49574.1"/>
    </source>
</evidence>
<evidence type="ECO:0000313" key="3">
    <source>
        <dbReference type="Proteomes" id="UP000198827"/>
    </source>
</evidence>
<dbReference type="AlphaFoldDB" id="A0A1H0T6G9"/>
<dbReference type="GO" id="GO:0004568">
    <property type="term" value="F:chitinase activity"/>
    <property type="evidence" value="ECO:0007669"/>
    <property type="project" value="InterPro"/>
</dbReference>
<accession>A0A1H0T6G9</accession>
<dbReference type="SUPFAM" id="SSF53955">
    <property type="entry name" value="Lysozyme-like"/>
    <property type="match status" value="1"/>
</dbReference>
<proteinExistence type="predicted"/>
<dbReference type="GO" id="GO:0006032">
    <property type="term" value="P:chitin catabolic process"/>
    <property type="evidence" value="ECO:0007669"/>
    <property type="project" value="InterPro"/>
</dbReference>
<dbReference type="PANTHER" id="PTHR34408">
    <property type="entry name" value="FAMILY PROTEIN, PUTATIVE-RELATED"/>
    <property type="match status" value="1"/>
</dbReference>
<dbReference type="Pfam" id="PF00182">
    <property type="entry name" value="Glyco_hydro_19"/>
    <property type="match status" value="1"/>
</dbReference>
<reference evidence="2 3" key="1">
    <citation type="submission" date="2016-10" db="EMBL/GenBank/DDBJ databases">
        <authorList>
            <person name="de Groot N.N."/>
        </authorList>
    </citation>
    <scope>NUCLEOTIDE SEQUENCE [LARGE SCALE GENOMIC DNA]</scope>
    <source>
        <strain evidence="2 3">CECT 7543</strain>
    </source>
</reference>
<protein>
    <submittedName>
        <fullName evidence="2">Putative chitinase</fullName>
    </submittedName>
</protein>
<dbReference type="EMBL" id="LT629705">
    <property type="protein sequence ID" value="SDP49574.1"/>
    <property type="molecule type" value="Genomic_DNA"/>
</dbReference>
<dbReference type="InterPro" id="IPR023346">
    <property type="entry name" value="Lysozyme-like_dom_sf"/>
</dbReference>
<feature type="domain" description="Glycoside hydrolase family 19 catalytic" evidence="1">
    <location>
        <begin position="109"/>
        <end position="174"/>
    </location>
</feature>
<evidence type="ECO:0000259" key="1">
    <source>
        <dbReference type="Pfam" id="PF00182"/>
    </source>
</evidence>
<sequence length="220" mass="24216">MPAKPDYFFPEKSMPITQQQLLQILPNAGPVAGVFVPVLNTAMVRFQIITAKRIAAFIAQIGHESGQLTRVVENLNYDAPSLMATWPSRFPADLAAARARQPEKIANIAYASRMGNGNAASSDGWTYRGRGLIQITGRANYQECGDDLGIDLIGNPDLLIQPQYAALSAAWFWELNGLNELADRDQFNTITRRINGGLNGLQDRLLLWARARTVLCQSSV</sequence>
<gene>
    <name evidence="2" type="ORF">SAMN04489798_5977</name>
</gene>
<dbReference type="Gene3D" id="1.10.530.10">
    <property type="match status" value="1"/>
</dbReference>
<dbReference type="GO" id="GO:0016998">
    <property type="term" value="P:cell wall macromolecule catabolic process"/>
    <property type="evidence" value="ECO:0007669"/>
    <property type="project" value="InterPro"/>
</dbReference>
<organism evidence="2 3">
    <name type="scientific">Pseudomonas arsenicoxydans</name>
    <dbReference type="NCBI Taxonomy" id="702115"/>
    <lineage>
        <taxon>Bacteria</taxon>
        <taxon>Pseudomonadati</taxon>
        <taxon>Pseudomonadota</taxon>
        <taxon>Gammaproteobacteria</taxon>
        <taxon>Pseudomonadales</taxon>
        <taxon>Pseudomonadaceae</taxon>
        <taxon>Pseudomonas</taxon>
    </lineage>
</organism>
<dbReference type="InterPro" id="IPR000726">
    <property type="entry name" value="Glyco_hydro_19_cat"/>
</dbReference>
<dbReference type="Proteomes" id="UP000198827">
    <property type="component" value="Chromosome I"/>
</dbReference>
<dbReference type="InterPro" id="IPR052354">
    <property type="entry name" value="Cell_Wall_Dynamics_Protein"/>
</dbReference>
<dbReference type="PANTHER" id="PTHR34408:SF1">
    <property type="entry name" value="GLYCOSYL HYDROLASE FAMILY 19 DOMAIN-CONTAINING PROTEIN HI_1415"/>
    <property type="match status" value="1"/>
</dbReference>